<dbReference type="AlphaFoldDB" id="A0A1H5NJJ3"/>
<gene>
    <name evidence="5" type="ORF">SAMN04488034_104244</name>
</gene>
<organism evidence="5 6">
    <name type="scientific">Salinimicrobium catena</name>
    <dbReference type="NCBI Taxonomy" id="390640"/>
    <lineage>
        <taxon>Bacteria</taxon>
        <taxon>Pseudomonadati</taxon>
        <taxon>Bacteroidota</taxon>
        <taxon>Flavobacteriia</taxon>
        <taxon>Flavobacteriales</taxon>
        <taxon>Flavobacteriaceae</taxon>
        <taxon>Salinimicrobium</taxon>
    </lineage>
</organism>
<dbReference type="SUPFAM" id="SSF52540">
    <property type="entry name" value="P-loop containing nucleoside triphosphate hydrolases"/>
    <property type="match status" value="1"/>
</dbReference>
<dbReference type="Gene3D" id="3.40.50.300">
    <property type="entry name" value="P-loop containing nucleotide triphosphate hydrolases"/>
    <property type="match status" value="1"/>
</dbReference>
<dbReference type="InterPro" id="IPR027417">
    <property type="entry name" value="P-loop_NTPase"/>
</dbReference>
<dbReference type="PROSITE" id="PS00211">
    <property type="entry name" value="ABC_TRANSPORTER_1"/>
    <property type="match status" value="1"/>
</dbReference>
<dbReference type="GO" id="GO:0005524">
    <property type="term" value="F:ATP binding"/>
    <property type="evidence" value="ECO:0007669"/>
    <property type="project" value="UniProtKB-KW"/>
</dbReference>
<dbReference type="PANTHER" id="PTHR43023:SF6">
    <property type="entry name" value="INTERMEMBRANE PHOSPHOLIPID TRANSPORT SYSTEM ATP-BINDING PROTEIN MLAF"/>
    <property type="match status" value="1"/>
</dbReference>
<dbReference type="PANTHER" id="PTHR43023">
    <property type="entry name" value="PROTEIN TRIGALACTOSYLDIACYLGLYCEROL 3, CHLOROPLASTIC"/>
    <property type="match status" value="1"/>
</dbReference>
<dbReference type="InterPro" id="IPR017871">
    <property type="entry name" value="ABC_transporter-like_CS"/>
</dbReference>
<dbReference type="RefSeq" id="WP_093113508.1">
    <property type="nucleotide sequence ID" value="NZ_FNGG01000004.1"/>
</dbReference>
<evidence type="ECO:0000256" key="1">
    <source>
        <dbReference type="ARBA" id="ARBA00022448"/>
    </source>
</evidence>
<proteinExistence type="predicted"/>
<dbReference type="InterPro" id="IPR003593">
    <property type="entry name" value="AAA+_ATPase"/>
</dbReference>
<sequence>MIEVQDIRKSFDGEEILKGISTVFPKGQTNLIIGQSGAGKTVFLKCLLGLFRPDTGKILYDGEPYSSFSDEEQRELRRQMGMVFQGGALFDSMTVEENVMFPLRMFTKQSRPTMMKRVKEVLDRVNLAEGQHKKYPVEISGGMQKRVAIARAIVNRPKYLFCDEPNSGLDPQTATVIDNLILEITREYDITTVINTHDMNSVLEIGEKIVFLQNGRLEWEGDKKVIFKTENEAVTEFVYSSDLFRKVRKAQLQGL</sequence>
<evidence type="ECO:0000259" key="4">
    <source>
        <dbReference type="PROSITE" id="PS50893"/>
    </source>
</evidence>
<feature type="domain" description="ABC transporter" evidence="4">
    <location>
        <begin position="2"/>
        <end position="239"/>
    </location>
</feature>
<dbReference type="STRING" id="390640.SAMN04488034_104244"/>
<evidence type="ECO:0000313" key="6">
    <source>
        <dbReference type="Proteomes" id="UP000199448"/>
    </source>
</evidence>
<dbReference type="InterPro" id="IPR003439">
    <property type="entry name" value="ABC_transporter-like_ATP-bd"/>
</dbReference>
<reference evidence="5 6" key="1">
    <citation type="submission" date="2016-10" db="EMBL/GenBank/DDBJ databases">
        <authorList>
            <person name="de Groot N.N."/>
        </authorList>
    </citation>
    <scope>NUCLEOTIDE SEQUENCE [LARGE SCALE GENOMIC DNA]</scope>
    <source>
        <strain evidence="5 6">DSM 23553</strain>
    </source>
</reference>
<dbReference type="SMART" id="SM00382">
    <property type="entry name" value="AAA"/>
    <property type="match status" value="1"/>
</dbReference>
<keyword evidence="2" id="KW-0547">Nucleotide-binding</keyword>
<keyword evidence="6" id="KW-1185">Reference proteome</keyword>
<keyword evidence="3 5" id="KW-0067">ATP-binding</keyword>
<dbReference type="OrthoDB" id="9802264at2"/>
<dbReference type="Proteomes" id="UP000199448">
    <property type="component" value="Unassembled WGS sequence"/>
</dbReference>
<dbReference type="GO" id="GO:0016887">
    <property type="term" value="F:ATP hydrolysis activity"/>
    <property type="evidence" value="ECO:0007669"/>
    <property type="project" value="InterPro"/>
</dbReference>
<evidence type="ECO:0000313" key="5">
    <source>
        <dbReference type="EMBL" id="SEF01746.1"/>
    </source>
</evidence>
<dbReference type="Pfam" id="PF00005">
    <property type="entry name" value="ABC_tran"/>
    <property type="match status" value="1"/>
</dbReference>
<dbReference type="PROSITE" id="PS50893">
    <property type="entry name" value="ABC_TRANSPORTER_2"/>
    <property type="match status" value="1"/>
</dbReference>
<evidence type="ECO:0000256" key="2">
    <source>
        <dbReference type="ARBA" id="ARBA00022741"/>
    </source>
</evidence>
<dbReference type="EMBL" id="FNUG01000004">
    <property type="protein sequence ID" value="SEF01746.1"/>
    <property type="molecule type" value="Genomic_DNA"/>
</dbReference>
<keyword evidence="1" id="KW-0813">Transport</keyword>
<name>A0A1H5NJJ3_9FLAO</name>
<accession>A0A1H5NJJ3</accession>
<protein>
    <submittedName>
        <fullName evidence="5">Phospholipid/cholesterol/gamma-HCH transport system ATP-binding protein</fullName>
    </submittedName>
</protein>
<evidence type="ECO:0000256" key="3">
    <source>
        <dbReference type="ARBA" id="ARBA00022840"/>
    </source>
</evidence>